<evidence type="ECO:0000256" key="1">
    <source>
        <dbReference type="SAM" id="Coils"/>
    </source>
</evidence>
<dbReference type="Proteomes" id="UP000288429">
    <property type="component" value="Unassembled WGS sequence"/>
</dbReference>
<evidence type="ECO:0000313" key="4">
    <source>
        <dbReference type="Proteomes" id="UP000288429"/>
    </source>
</evidence>
<dbReference type="EMBL" id="NIZV01000142">
    <property type="protein sequence ID" value="RSM05124.1"/>
    <property type="molecule type" value="Genomic_DNA"/>
</dbReference>
<sequence>MSTTPATTPRPAATSTHKRKRNITAHSILEEMEARGYTPVSPETDALWNKCKSKARRVLNHPEADVDDLKDHWKTVSKLVCAKTDAKEAAEKHKAIEKKLKGKLQESKDQLHNFENLMQIGDWAAGLQNIVKGAESEVVHEFVEDLKRKFKASGLSTDDAETEAQKYRSFTVVHGFQATEILARVQPELDQIRQWRADGERRGHEPSTPCLDRIGAICLHVGIDRALYLSLLRIYDERNRTAHHPPPFDEYIDSDGKMDWYEVRKACKTHRRRARRHFKKGKISEAQLDLFLETIDTWLRVQVSYPRRGKPIPTAQGKKAVTKARKGARPAVMVPDSPWTKGKWDDIE</sequence>
<gene>
    <name evidence="3" type="ORF">CDV31_009758</name>
</gene>
<dbReference type="AlphaFoldDB" id="A0A428TSZ7"/>
<comment type="caution">
    <text evidence="3">The sequence shown here is derived from an EMBL/GenBank/DDBJ whole genome shotgun (WGS) entry which is preliminary data.</text>
</comment>
<feature type="region of interest" description="Disordered" evidence="2">
    <location>
        <begin position="1"/>
        <end position="23"/>
    </location>
</feature>
<feature type="coiled-coil region" evidence="1">
    <location>
        <begin position="86"/>
        <end position="117"/>
    </location>
</feature>
<reference evidence="3 4" key="1">
    <citation type="submission" date="2017-06" db="EMBL/GenBank/DDBJ databases">
        <title>Cmopartive genomic analysis of Ambrosia Fusariam Clade fungi.</title>
        <authorList>
            <person name="Stajich J.E."/>
            <person name="Carrillo J."/>
            <person name="Kijimoto T."/>
            <person name="Eskalen A."/>
            <person name="O'Donnell K."/>
            <person name="Kasson M."/>
        </authorList>
    </citation>
    <scope>NUCLEOTIDE SEQUENCE [LARGE SCALE GENOMIC DNA]</scope>
    <source>
        <strain evidence="3 4">NRRL 20438</strain>
    </source>
</reference>
<feature type="region of interest" description="Disordered" evidence="2">
    <location>
        <begin position="310"/>
        <end position="348"/>
    </location>
</feature>
<organism evidence="3 4">
    <name type="scientific">Fusarium ambrosium</name>
    <dbReference type="NCBI Taxonomy" id="131363"/>
    <lineage>
        <taxon>Eukaryota</taxon>
        <taxon>Fungi</taxon>
        <taxon>Dikarya</taxon>
        <taxon>Ascomycota</taxon>
        <taxon>Pezizomycotina</taxon>
        <taxon>Sordariomycetes</taxon>
        <taxon>Hypocreomycetidae</taxon>
        <taxon>Hypocreales</taxon>
        <taxon>Nectriaceae</taxon>
        <taxon>Fusarium</taxon>
        <taxon>Fusarium solani species complex</taxon>
    </lineage>
</organism>
<evidence type="ECO:0000256" key="2">
    <source>
        <dbReference type="SAM" id="MobiDB-lite"/>
    </source>
</evidence>
<proteinExistence type="predicted"/>
<keyword evidence="4" id="KW-1185">Reference proteome</keyword>
<protein>
    <submittedName>
        <fullName evidence="3">Uncharacterized protein</fullName>
    </submittedName>
</protein>
<feature type="compositionally biased region" description="Low complexity" evidence="2">
    <location>
        <begin position="1"/>
        <end position="15"/>
    </location>
</feature>
<keyword evidence="1" id="KW-0175">Coiled coil</keyword>
<evidence type="ECO:0000313" key="3">
    <source>
        <dbReference type="EMBL" id="RSM05124.1"/>
    </source>
</evidence>
<accession>A0A428TSZ7</accession>
<name>A0A428TSZ7_9HYPO</name>